<evidence type="ECO:0000313" key="2">
    <source>
        <dbReference type="EMBL" id="KAJ7330873.1"/>
    </source>
</evidence>
<evidence type="ECO:0000256" key="1">
    <source>
        <dbReference type="SAM" id="MobiDB-lite"/>
    </source>
</evidence>
<accession>A0AAD6ZN39</accession>
<gene>
    <name evidence="2" type="ORF">DFH08DRAFT_881976</name>
</gene>
<dbReference type="EMBL" id="JARIHO010000036">
    <property type="protein sequence ID" value="KAJ7330873.1"/>
    <property type="molecule type" value="Genomic_DNA"/>
</dbReference>
<dbReference type="PANTHER" id="PTHR16079">
    <property type="entry name" value="UBIQUITIN LIGASE PROTEIN CHFR"/>
    <property type="match status" value="1"/>
</dbReference>
<feature type="compositionally biased region" description="Acidic residues" evidence="1">
    <location>
        <begin position="80"/>
        <end position="100"/>
    </location>
</feature>
<dbReference type="GO" id="GO:0006511">
    <property type="term" value="P:ubiquitin-dependent protein catabolic process"/>
    <property type="evidence" value="ECO:0007669"/>
    <property type="project" value="TreeGrafter"/>
</dbReference>
<evidence type="ECO:0000313" key="3">
    <source>
        <dbReference type="Proteomes" id="UP001218218"/>
    </source>
</evidence>
<dbReference type="AlphaFoldDB" id="A0AAD6ZN39"/>
<dbReference type="InterPro" id="IPR052256">
    <property type="entry name" value="E3_ubiquitin-ligase_CHFR"/>
</dbReference>
<dbReference type="PANTHER" id="PTHR16079:SF4">
    <property type="entry name" value="E3 UBIQUITIN-PROTEIN LIGASE CHFR"/>
    <property type="match status" value="1"/>
</dbReference>
<proteinExistence type="predicted"/>
<feature type="compositionally biased region" description="Basic residues" evidence="1">
    <location>
        <begin position="105"/>
        <end position="117"/>
    </location>
</feature>
<feature type="region of interest" description="Disordered" evidence="1">
    <location>
        <begin position="71"/>
        <end position="133"/>
    </location>
</feature>
<evidence type="ECO:0008006" key="4">
    <source>
        <dbReference type="Google" id="ProtNLM"/>
    </source>
</evidence>
<dbReference type="GO" id="GO:0004842">
    <property type="term" value="F:ubiquitin-protein transferase activity"/>
    <property type="evidence" value="ECO:0007669"/>
    <property type="project" value="TreeGrafter"/>
</dbReference>
<organism evidence="2 3">
    <name type="scientific">Mycena albidolilacea</name>
    <dbReference type="NCBI Taxonomy" id="1033008"/>
    <lineage>
        <taxon>Eukaryota</taxon>
        <taxon>Fungi</taxon>
        <taxon>Dikarya</taxon>
        <taxon>Basidiomycota</taxon>
        <taxon>Agaricomycotina</taxon>
        <taxon>Agaricomycetes</taxon>
        <taxon>Agaricomycetidae</taxon>
        <taxon>Agaricales</taxon>
        <taxon>Marasmiineae</taxon>
        <taxon>Mycenaceae</taxon>
        <taxon>Mycena</taxon>
    </lineage>
</organism>
<dbReference type="GO" id="GO:0016567">
    <property type="term" value="P:protein ubiquitination"/>
    <property type="evidence" value="ECO:0007669"/>
    <property type="project" value="TreeGrafter"/>
</dbReference>
<protein>
    <recommendedName>
        <fullName evidence="4">Aprataxin and PNK-like factor PBZ domain-containing protein</fullName>
    </recommendedName>
</protein>
<comment type="caution">
    <text evidence="2">The sequence shown here is derived from an EMBL/GenBank/DDBJ whole genome shotgun (WGS) entry which is preliminary data.</text>
</comment>
<dbReference type="Proteomes" id="UP001218218">
    <property type="component" value="Unassembled WGS sequence"/>
</dbReference>
<name>A0AAD6ZN39_9AGAR</name>
<keyword evidence="3" id="KW-1185">Reference proteome</keyword>
<reference evidence="2" key="1">
    <citation type="submission" date="2023-03" db="EMBL/GenBank/DDBJ databases">
        <title>Massive genome expansion in bonnet fungi (Mycena s.s.) driven by repeated elements and novel gene families across ecological guilds.</title>
        <authorList>
            <consortium name="Lawrence Berkeley National Laboratory"/>
            <person name="Harder C.B."/>
            <person name="Miyauchi S."/>
            <person name="Viragh M."/>
            <person name="Kuo A."/>
            <person name="Thoen E."/>
            <person name="Andreopoulos B."/>
            <person name="Lu D."/>
            <person name="Skrede I."/>
            <person name="Drula E."/>
            <person name="Henrissat B."/>
            <person name="Morin E."/>
            <person name="Kohler A."/>
            <person name="Barry K."/>
            <person name="LaButti K."/>
            <person name="Morin E."/>
            <person name="Salamov A."/>
            <person name="Lipzen A."/>
            <person name="Mereny Z."/>
            <person name="Hegedus B."/>
            <person name="Baldrian P."/>
            <person name="Stursova M."/>
            <person name="Weitz H."/>
            <person name="Taylor A."/>
            <person name="Grigoriev I.V."/>
            <person name="Nagy L.G."/>
            <person name="Martin F."/>
            <person name="Kauserud H."/>
        </authorList>
    </citation>
    <scope>NUCLEOTIDE SEQUENCE</scope>
    <source>
        <strain evidence="2">CBHHK002</strain>
    </source>
</reference>
<dbReference type="GO" id="GO:0005634">
    <property type="term" value="C:nucleus"/>
    <property type="evidence" value="ECO:0007669"/>
    <property type="project" value="TreeGrafter"/>
</dbReference>
<sequence>MSSALPSDIVDQLLAASPDFDALNASIRTSKAWREVYEAHPTSIALAVARNMVGEALPQAVRFLRYPYPKKDDNEWPRDADDEEEDEEKDSEEDSEDEEQDGARGKRKRPKAIKLPRRSLSESAQIGELTPEERRKLQENAAIVAQLEALFSSRHKNRRYKTSRFTPLESSRFARAMYRVMLYCELFYYPLMIDDTDAYEKDDPEIVKIYRDRSAMLNEYPTPELLEIRTIVAFLHDLICDVEEAEGYEELERLLDICLSTGPAVILQAYLAKSINIFDEVLHPEVLLCGSADNVFWSGFVTTPLETVLKERQEVSPQTEWDAILEKVCKQCLAQSERAVVEAPAPRLTRGAAAAASAAYGVYPVRTIRVGPPRCSQCNGVGIKLWSKNSESLISSPYSFPDSAADWDTLDMAYFRARFKGNLSKNEHEMDVLEAVFLSRTDRSKSVVEEIHDVKTPAFAAWAEEGDLCSACLDKLVSTHLHLWLLNRKVKEGWEPTPDCWYGYDCNTQVHNRTHAREKNHLCASIK</sequence>